<gene>
    <name evidence="1" type="ORF">ABWK59_02265</name>
</gene>
<accession>A0AAU8JRZ1</accession>
<evidence type="ECO:0000313" key="1">
    <source>
        <dbReference type="EMBL" id="XCM77836.1"/>
    </source>
</evidence>
<sequence length="149" mass="16974">MATLRTTPQTAPDVTDERLCWLLVRDDLARKARRGGWWWRLLTLSQGDSRATNWPDTGEVGEPRRGMAATRMVDAFQGMHGEGRPLGDAAGEMRRELASGRMADYALAVDDTAETLTAEERRTLRAERTLPARFMPEVERRYQEIRKRG</sequence>
<reference evidence="1" key="1">
    <citation type="submission" date="2024-06" db="EMBL/GenBank/DDBJ databases">
        <title>The genome sequences of Kitasatospora sp. strain HUAS MG31.</title>
        <authorList>
            <person name="Mo P."/>
        </authorList>
    </citation>
    <scope>NUCLEOTIDE SEQUENCE</scope>
    <source>
        <strain evidence="1">HUAS MG31</strain>
    </source>
</reference>
<dbReference type="EMBL" id="CP159872">
    <property type="protein sequence ID" value="XCM77836.1"/>
    <property type="molecule type" value="Genomic_DNA"/>
</dbReference>
<protein>
    <recommendedName>
        <fullName evidence="2">DUF4375 domain-containing protein</fullName>
    </recommendedName>
</protein>
<dbReference type="AlphaFoldDB" id="A0AAU8JRZ1"/>
<dbReference type="RefSeq" id="WP_354637552.1">
    <property type="nucleotide sequence ID" value="NZ_CP159872.1"/>
</dbReference>
<dbReference type="KEGG" id="kcm:ABWK59_02265"/>
<proteinExistence type="predicted"/>
<name>A0AAU8JRZ1_9ACTN</name>
<organism evidence="1">
    <name type="scientific">Kitasatospora camelliae</name>
    <dbReference type="NCBI Taxonomy" id="3156397"/>
    <lineage>
        <taxon>Bacteria</taxon>
        <taxon>Bacillati</taxon>
        <taxon>Actinomycetota</taxon>
        <taxon>Actinomycetes</taxon>
        <taxon>Kitasatosporales</taxon>
        <taxon>Streptomycetaceae</taxon>
        <taxon>Kitasatospora</taxon>
    </lineage>
</organism>
<evidence type="ECO:0008006" key="2">
    <source>
        <dbReference type="Google" id="ProtNLM"/>
    </source>
</evidence>